<comment type="caution">
    <text evidence="1">The sequence shown here is derived from an EMBL/GenBank/DDBJ whole genome shotgun (WGS) entry which is preliminary data.</text>
</comment>
<reference evidence="1" key="2">
    <citation type="submission" date="2020-09" db="EMBL/GenBank/DDBJ databases">
        <authorList>
            <person name="Sun Q."/>
            <person name="Kim S."/>
        </authorList>
    </citation>
    <scope>NUCLEOTIDE SEQUENCE</scope>
    <source>
        <strain evidence="1">KCTC 23430</strain>
    </source>
</reference>
<reference evidence="1" key="1">
    <citation type="journal article" date="2014" name="Int. J. Syst. Evol. Microbiol.">
        <title>Complete genome sequence of Corynebacterium casei LMG S-19264T (=DSM 44701T), isolated from a smear-ripened cheese.</title>
        <authorList>
            <consortium name="US DOE Joint Genome Institute (JGI-PGF)"/>
            <person name="Walter F."/>
            <person name="Albersmeier A."/>
            <person name="Kalinowski J."/>
            <person name="Ruckert C."/>
        </authorList>
    </citation>
    <scope>NUCLEOTIDE SEQUENCE</scope>
    <source>
        <strain evidence="1">KCTC 23430</strain>
    </source>
</reference>
<proteinExistence type="predicted"/>
<organism evidence="1 2">
    <name type="scientific">Parahalioglobus pacificus</name>
    <dbReference type="NCBI Taxonomy" id="930806"/>
    <lineage>
        <taxon>Bacteria</taxon>
        <taxon>Pseudomonadati</taxon>
        <taxon>Pseudomonadota</taxon>
        <taxon>Gammaproteobacteria</taxon>
        <taxon>Cellvibrionales</taxon>
        <taxon>Halieaceae</taxon>
        <taxon>Parahalioglobus</taxon>
    </lineage>
</organism>
<evidence type="ECO:0000313" key="1">
    <source>
        <dbReference type="EMBL" id="GHD30021.1"/>
    </source>
</evidence>
<gene>
    <name evidence="1" type="ORF">GCM10007053_11350</name>
</gene>
<sequence length="68" mass="7576">MPAYRTRVEWYSSIAVKHPKAAAQIIELIQNATHEDMGSLRVHTGQHPEMGDFVVISSADGDYALVHK</sequence>
<dbReference type="AlphaFoldDB" id="A0A918XG06"/>
<name>A0A918XG06_9GAMM</name>
<protein>
    <submittedName>
        <fullName evidence="1">Uncharacterized protein</fullName>
    </submittedName>
</protein>
<evidence type="ECO:0000313" key="2">
    <source>
        <dbReference type="Proteomes" id="UP000644693"/>
    </source>
</evidence>
<dbReference type="Proteomes" id="UP000644693">
    <property type="component" value="Unassembled WGS sequence"/>
</dbReference>
<keyword evidence="2" id="KW-1185">Reference proteome</keyword>
<dbReference type="EMBL" id="BMYM01000001">
    <property type="protein sequence ID" value="GHD30021.1"/>
    <property type="molecule type" value="Genomic_DNA"/>
</dbReference>
<accession>A0A918XG06</accession>